<sequence>MHSPGSKLLFAGTIFSSSFLLFLVQPLIAKQILPWFGGSAAVWSVCMVFFQVTLLGGYAYADWVSRHLRPRRQVQVHVTLLAASLLVLPILAGPQWQPTGEADPTLWILGLLIATIGLPYFMLSTTGPLLQSWVARSLIGTHVYRYFSLSNLASLLALMSYPFLIEPHARILTQAYAWSGVFVLFALSCAGSAWYFLHHIHRLPPASHAPTHEPEGDWDPRPRDYLLWLGLAAMGSWLLLAITNHITQNVAAIPFLWLLPLSLYLLTFVLCFESDRWYRRAIVLPVTALLLLVCAYGLQDSAIGVNIKVAIPLYAAGLFFFCMFLHGELARLRPGPRYLTRFYLMLSLGGALGGITVGLIAPRVLPAYYELGIGLIITALLAMLVLRPAKPGRGQSQGAATAPTRALTSALASGTAGVLAMLCGYFLYVQVADDLADTRRITRNFYGNLQSVDVHRQDPHDDVRQLYHGSIKHGEQFLDPDRQRLPTTYYGQTSGIGRAIAATAAKKVGLIGLGTGTLAVYGRPGDVYRFYEINPQVLDLARSEFSFMNDSQAQIETALGDARLTLEREAPQGFDVLAVDAFSGDSVPVHLITAQAMDLYLRHLNPDGIIAFHVTNRFLWLPPVVQEIARTTGLATALIRDDPTGPGQRRTDWMLVARNPAVLEQAGIRAAATPVAPIPGLVAWTDDFNNLFQILK</sequence>
<evidence type="ECO:0000256" key="1">
    <source>
        <dbReference type="ARBA" id="ARBA00023115"/>
    </source>
</evidence>
<keyword evidence="1" id="KW-0620">Polyamine biosynthesis</keyword>
<feature type="transmembrane region" description="Helical" evidence="2">
    <location>
        <begin position="252"/>
        <end position="272"/>
    </location>
</feature>
<dbReference type="SUPFAM" id="SSF53335">
    <property type="entry name" value="S-adenosyl-L-methionine-dependent methyltransferases"/>
    <property type="match status" value="1"/>
</dbReference>
<dbReference type="InterPro" id="IPR029063">
    <property type="entry name" value="SAM-dependent_MTases_sf"/>
</dbReference>
<dbReference type="SUPFAM" id="SSF103473">
    <property type="entry name" value="MFS general substrate transporter"/>
    <property type="match status" value="1"/>
</dbReference>
<dbReference type="AlphaFoldDB" id="A0A2K8U8L3"/>
<dbReference type="PANTHER" id="PTHR43317:SF1">
    <property type="entry name" value="THERMOSPERMINE SYNTHASE ACAULIS5"/>
    <property type="match status" value="1"/>
</dbReference>
<dbReference type="OrthoDB" id="9761985at2"/>
<keyword evidence="2" id="KW-1133">Transmembrane helix</keyword>
<dbReference type="PANTHER" id="PTHR43317">
    <property type="entry name" value="THERMOSPERMINE SYNTHASE ACAULIS5"/>
    <property type="match status" value="1"/>
</dbReference>
<dbReference type="Gene3D" id="3.40.50.150">
    <property type="entry name" value="Vaccinia Virus protein VP39"/>
    <property type="match status" value="1"/>
</dbReference>
<dbReference type="KEGG" id="tsy:THSYN_12780"/>
<dbReference type="EMBL" id="CP020370">
    <property type="protein sequence ID" value="AUB81749.1"/>
    <property type="molecule type" value="Genomic_DNA"/>
</dbReference>
<gene>
    <name evidence="3" type="ORF">THSYN_12780</name>
</gene>
<feature type="transmembrane region" description="Helical" evidence="2">
    <location>
        <begin position="281"/>
        <end position="299"/>
    </location>
</feature>
<evidence type="ECO:0000313" key="4">
    <source>
        <dbReference type="Proteomes" id="UP000232638"/>
    </source>
</evidence>
<dbReference type="RefSeq" id="WP_100919506.1">
    <property type="nucleotide sequence ID" value="NZ_CP020370.1"/>
</dbReference>
<proteinExistence type="predicted"/>
<feature type="transmembrane region" description="Helical" evidence="2">
    <location>
        <begin position="143"/>
        <end position="164"/>
    </location>
</feature>
<organism evidence="3 4">
    <name type="scientific">Candidatus Thiodictyon syntrophicum</name>
    <dbReference type="NCBI Taxonomy" id="1166950"/>
    <lineage>
        <taxon>Bacteria</taxon>
        <taxon>Pseudomonadati</taxon>
        <taxon>Pseudomonadota</taxon>
        <taxon>Gammaproteobacteria</taxon>
        <taxon>Chromatiales</taxon>
        <taxon>Chromatiaceae</taxon>
        <taxon>Thiodictyon</taxon>
    </lineage>
</organism>
<feature type="transmembrane region" description="Helical" evidence="2">
    <location>
        <begin position="311"/>
        <end position="330"/>
    </location>
</feature>
<protein>
    <recommendedName>
        <fullName evidence="5">Spermidine synthase</fullName>
    </recommendedName>
</protein>
<name>A0A2K8U8L3_9GAMM</name>
<keyword evidence="2" id="KW-0472">Membrane</keyword>
<feature type="transmembrane region" description="Helical" evidence="2">
    <location>
        <begin position="225"/>
        <end position="246"/>
    </location>
</feature>
<dbReference type="GO" id="GO:0006596">
    <property type="term" value="P:polyamine biosynthetic process"/>
    <property type="evidence" value="ECO:0007669"/>
    <property type="project" value="UniProtKB-KW"/>
</dbReference>
<evidence type="ECO:0008006" key="5">
    <source>
        <dbReference type="Google" id="ProtNLM"/>
    </source>
</evidence>
<evidence type="ECO:0000313" key="3">
    <source>
        <dbReference type="EMBL" id="AUB81749.1"/>
    </source>
</evidence>
<feature type="transmembrane region" description="Helical" evidence="2">
    <location>
        <begin position="176"/>
        <end position="197"/>
    </location>
</feature>
<feature type="transmembrane region" description="Helical" evidence="2">
    <location>
        <begin position="367"/>
        <end position="386"/>
    </location>
</feature>
<feature type="transmembrane region" description="Helical" evidence="2">
    <location>
        <begin position="39"/>
        <end position="61"/>
    </location>
</feature>
<dbReference type="NCBIfam" id="NF037959">
    <property type="entry name" value="MFS_SpdSyn"/>
    <property type="match status" value="1"/>
</dbReference>
<dbReference type="InterPro" id="IPR036259">
    <property type="entry name" value="MFS_trans_sf"/>
</dbReference>
<keyword evidence="2" id="KW-0812">Transmembrane</keyword>
<dbReference type="Proteomes" id="UP000232638">
    <property type="component" value="Chromosome"/>
</dbReference>
<feature type="transmembrane region" description="Helical" evidence="2">
    <location>
        <begin position="342"/>
        <end position="361"/>
    </location>
</feature>
<feature type="transmembrane region" description="Helical" evidence="2">
    <location>
        <begin position="73"/>
        <end position="92"/>
    </location>
</feature>
<reference evidence="3 4" key="1">
    <citation type="submission" date="2017-03" db="EMBL/GenBank/DDBJ databases">
        <title>Complete genome sequence of Candidatus 'Thiodictyon syntrophicum' sp. nov. strain Cad16T, a photolithoautotroph purple sulfur bacterium isolated from an alpine meromictic lake.</title>
        <authorList>
            <person name="Luedin S.M."/>
            <person name="Pothier J.F."/>
            <person name="Danza F."/>
            <person name="Storelli N."/>
            <person name="Wittwer M."/>
            <person name="Tonolla M."/>
        </authorList>
    </citation>
    <scope>NUCLEOTIDE SEQUENCE [LARGE SCALE GENOMIC DNA]</scope>
    <source>
        <strain evidence="3 4">Cad16T</strain>
    </source>
</reference>
<feature type="transmembrane region" description="Helical" evidence="2">
    <location>
        <begin position="104"/>
        <end position="123"/>
    </location>
</feature>
<evidence type="ECO:0000256" key="2">
    <source>
        <dbReference type="SAM" id="Phobius"/>
    </source>
</evidence>
<accession>A0A2K8U8L3</accession>
<keyword evidence="4" id="KW-1185">Reference proteome</keyword>
<feature type="transmembrane region" description="Helical" evidence="2">
    <location>
        <begin position="407"/>
        <end position="428"/>
    </location>
</feature>